<sequence>SQAQCSILLKPVIKTQIWVDGYKLIENLANCMEKYAKHLKNTKIETMNNQSKLHPVRQIANDATIEHRQSVYGTTPKLFQTLEKEILKAGIGNPVMYNEWHV</sequence>
<dbReference type="OrthoDB" id="10003658at2759"/>
<keyword evidence="2" id="KW-1185">Reference proteome</keyword>
<evidence type="ECO:0000313" key="1">
    <source>
        <dbReference type="EMBL" id="CAH1782287.1"/>
    </source>
</evidence>
<protein>
    <submittedName>
        <fullName evidence="1">Uncharacterized protein</fullName>
    </submittedName>
</protein>
<dbReference type="AlphaFoldDB" id="A0A8S4NKZ1"/>
<comment type="caution">
    <text evidence="1">The sequence shown here is derived from an EMBL/GenBank/DDBJ whole genome shotgun (WGS) entry which is preliminary data.</text>
</comment>
<reference evidence="1" key="1">
    <citation type="submission" date="2022-03" db="EMBL/GenBank/DDBJ databases">
        <authorList>
            <person name="Martin C."/>
        </authorList>
    </citation>
    <scope>NUCLEOTIDE SEQUENCE</scope>
</reference>
<dbReference type="Proteomes" id="UP000749559">
    <property type="component" value="Unassembled WGS sequence"/>
</dbReference>
<dbReference type="EMBL" id="CAIIXF020000004">
    <property type="protein sequence ID" value="CAH1782287.1"/>
    <property type="molecule type" value="Genomic_DNA"/>
</dbReference>
<name>A0A8S4NKZ1_OWEFU</name>
<gene>
    <name evidence="1" type="ORF">OFUS_LOCUS8750</name>
</gene>
<proteinExistence type="predicted"/>
<accession>A0A8S4NKZ1</accession>
<evidence type="ECO:0000313" key="2">
    <source>
        <dbReference type="Proteomes" id="UP000749559"/>
    </source>
</evidence>
<feature type="non-terminal residue" evidence="1">
    <location>
        <position position="1"/>
    </location>
</feature>
<organism evidence="1 2">
    <name type="scientific">Owenia fusiformis</name>
    <name type="common">Polychaete worm</name>
    <dbReference type="NCBI Taxonomy" id="6347"/>
    <lineage>
        <taxon>Eukaryota</taxon>
        <taxon>Metazoa</taxon>
        <taxon>Spiralia</taxon>
        <taxon>Lophotrochozoa</taxon>
        <taxon>Annelida</taxon>
        <taxon>Polychaeta</taxon>
        <taxon>Sedentaria</taxon>
        <taxon>Canalipalpata</taxon>
        <taxon>Sabellida</taxon>
        <taxon>Oweniida</taxon>
        <taxon>Oweniidae</taxon>
        <taxon>Owenia</taxon>
    </lineage>
</organism>